<proteinExistence type="predicted"/>
<sequence length="66" mass="7058">MTLQELLALPLTVSVETAARALGIGKSKAYELLRRDEFPVRTLKLGEVVKVPTGALWEVLGVAPAA</sequence>
<dbReference type="Proteomes" id="UP000664167">
    <property type="component" value="Unassembled WGS sequence"/>
</dbReference>
<dbReference type="AlphaFoldDB" id="A0A939F8I5"/>
<name>A0A939F8I5_9ACTN</name>
<organism evidence="1 2">
    <name type="scientific">Streptomyces beijiangensis</name>
    <dbReference type="NCBI Taxonomy" id="163361"/>
    <lineage>
        <taxon>Bacteria</taxon>
        <taxon>Bacillati</taxon>
        <taxon>Actinomycetota</taxon>
        <taxon>Actinomycetes</taxon>
        <taxon>Kitasatosporales</taxon>
        <taxon>Streptomycetaceae</taxon>
        <taxon>Streptomyces</taxon>
    </lineage>
</organism>
<reference evidence="1" key="1">
    <citation type="submission" date="2021-03" db="EMBL/GenBank/DDBJ databases">
        <title>Streptomyces poriferae sp. nov., a novel marine sponge-derived Actinobacteria species with anti-MRSA activity.</title>
        <authorList>
            <person name="Sandoval-Powers M."/>
            <person name="Kralova S."/>
            <person name="Nguyen G.-S."/>
            <person name="Fawwal D."/>
            <person name="Degnes K."/>
            <person name="Klinkenberg G."/>
            <person name="Sletta H."/>
            <person name="Wentzel A."/>
            <person name="Liles M.R."/>
        </authorList>
    </citation>
    <scope>NUCLEOTIDE SEQUENCE</scope>
    <source>
        <strain evidence="1">DSM 41794</strain>
    </source>
</reference>
<keyword evidence="2" id="KW-1185">Reference proteome</keyword>
<keyword evidence="1" id="KW-0238">DNA-binding</keyword>
<dbReference type="EMBL" id="JAFLRJ010000099">
    <property type="protein sequence ID" value="MBO0512400.1"/>
    <property type="molecule type" value="Genomic_DNA"/>
</dbReference>
<accession>A0A939F8I5</accession>
<evidence type="ECO:0000313" key="1">
    <source>
        <dbReference type="EMBL" id="MBO0512400.1"/>
    </source>
</evidence>
<protein>
    <submittedName>
        <fullName evidence="1">DNA-binding protein</fullName>
    </submittedName>
</protein>
<dbReference type="GO" id="GO:0003677">
    <property type="term" value="F:DNA binding"/>
    <property type="evidence" value="ECO:0007669"/>
    <property type="project" value="UniProtKB-KW"/>
</dbReference>
<evidence type="ECO:0000313" key="2">
    <source>
        <dbReference type="Proteomes" id="UP000664167"/>
    </source>
</evidence>
<comment type="caution">
    <text evidence="1">The sequence shown here is derived from an EMBL/GenBank/DDBJ whole genome shotgun (WGS) entry which is preliminary data.</text>
</comment>
<gene>
    <name evidence="1" type="ORF">J0695_11360</name>
</gene>